<comment type="caution">
    <text evidence="2">The sequence shown here is derived from an EMBL/GenBank/DDBJ whole genome shotgun (WGS) entry which is preliminary data.</text>
</comment>
<feature type="transmembrane region" description="Helical" evidence="1">
    <location>
        <begin position="12"/>
        <end position="35"/>
    </location>
</feature>
<feature type="transmembrane region" description="Helical" evidence="1">
    <location>
        <begin position="294"/>
        <end position="311"/>
    </location>
</feature>
<organism evidence="2 3">
    <name type="scientific">Lawsonibacter faecis</name>
    <dbReference type="NCBI Taxonomy" id="2763052"/>
    <lineage>
        <taxon>Bacteria</taxon>
        <taxon>Bacillati</taxon>
        <taxon>Bacillota</taxon>
        <taxon>Clostridia</taxon>
        <taxon>Eubacteriales</taxon>
        <taxon>Oscillospiraceae</taxon>
        <taxon>Lawsonibacter</taxon>
    </lineage>
</organism>
<protein>
    <submittedName>
        <fullName evidence="2">SLC13 family permease</fullName>
    </submittedName>
</protein>
<feature type="transmembrane region" description="Helical" evidence="1">
    <location>
        <begin position="332"/>
        <end position="353"/>
    </location>
</feature>
<evidence type="ECO:0000256" key="1">
    <source>
        <dbReference type="SAM" id="Phobius"/>
    </source>
</evidence>
<feature type="transmembrane region" description="Helical" evidence="1">
    <location>
        <begin position="397"/>
        <end position="416"/>
    </location>
</feature>
<feature type="transmembrane region" description="Helical" evidence="1">
    <location>
        <begin position="211"/>
        <end position="232"/>
    </location>
</feature>
<evidence type="ECO:0000313" key="2">
    <source>
        <dbReference type="EMBL" id="MBC5738146.1"/>
    </source>
</evidence>
<reference evidence="2" key="1">
    <citation type="submission" date="2020-08" db="EMBL/GenBank/DDBJ databases">
        <title>Genome public.</title>
        <authorList>
            <person name="Liu C."/>
            <person name="Sun Q."/>
        </authorList>
    </citation>
    <scope>NUCLEOTIDE SEQUENCE</scope>
    <source>
        <strain evidence="2">NSJ-52</strain>
    </source>
</reference>
<dbReference type="AlphaFoldDB" id="A0A8J6JEK9"/>
<feature type="transmembrane region" description="Helical" evidence="1">
    <location>
        <begin position="460"/>
        <end position="483"/>
    </location>
</feature>
<feature type="transmembrane region" description="Helical" evidence="1">
    <location>
        <begin position="125"/>
        <end position="151"/>
    </location>
</feature>
<keyword evidence="1" id="KW-0472">Membrane</keyword>
<accession>A0A8J6JEK9</accession>
<feature type="transmembrane region" description="Helical" evidence="1">
    <location>
        <begin position="373"/>
        <end position="390"/>
    </location>
</feature>
<gene>
    <name evidence="2" type="ORF">H8S62_14125</name>
</gene>
<evidence type="ECO:0000313" key="3">
    <source>
        <dbReference type="Proteomes" id="UP000607645"/>
    </source>
</evidence>
<feature type="transmembrane region" description="Helical" evidence="1">
    <location>
        <begin position="171"/>
        <end position="191"/>
    </location>
</feature>
<feature type="transmembrane region" description="Helical" evidence="1">
    <location>
        <begin position="266"/>
        <end position="288"/>
    </location>
</feature>
<keyword evidence="1" id="KW-0812">Transmembrane</keyword>
<keyword evidence="3" id="KW-1185">Reference proteome</keyword>
<feature type="transmembrane region" description="Helical" evidence="1">
    <location>
        <begin position="55"/>
        <end position="74"/>
    </location>
</feature>
<keyword evidence="1" id="KW-1133">Transmembrane helix</keyword>
<dbReference type="EMBL" id="JACOPQ010000012">
    <property type="protein sequence ID" value="MBC5738146.1"/>
    <property type="molecule type" value="Genomic_DNA"/>
</dbReference>
<name>A0A8J6JEK9_9FIRM</name>
<feature type="transmembrane region" description="Helical" evidence="1">
    <location>
        <begin position="422"/>
        <end position="440"/>
    </location>
</feature>
<proteinExistence type="predicted"/>
<dbReference type="Proteomes" id="UP000607645">
    <property type="component" value="Unassembled WGS sequence"/>
</dbReference>
<sequence length="484" mass="52624">MRKKNSPMKYVNIVVTILLMFGVGFLPPFATLTPVGMRLLGIFAGVIYGYSTCEIVWPSLLAMVAFGISGYTTMSAGIASMLGHPVVFQVLTQYFVAGAIVIYGFGKWFVRWSLSQKMFKGKPKFYTWCFMFIFMWSCLILNDLPLSLLLYAVWNDIADSCGYEKNSTFRYYGFCGIMVSLMLGSGMIPYRSWLLGLSVSWKEIFGAPINMGIMFLLTAIIGTLFVTIYVYLGAKVFKVDFSIMQEFDVEKLGDESKHLSHRMKRIISAFVISMLLSIYGGSFTGGFASFLNDTLTMGGLYCLIAVLLMVLPSGDGDGKACIVFNDIKHSDAAVSWPVIFMVATTIPLASALSSEVTGVMPWLTSLFAPIFEGRSAVFIVIFTIIVMFILTNVGSNIAFGTAMIPVIAPFVLASGMNPVLPGAALLWMANLGMILPGASAPASIFHGRSEIPDAGLRTKVVVFAGAIVVILSIAVFGVATIFLG</sequence>
<feature type="transmembrane region" description="Helical" evidence="1">
    <location>
        <begin position="86"/>
        <end position="105"/>
    </location>
</feature>